<dbReference type="GO" id="GO:0000155">
    <property type="term" value="F:phosphorelay sensor kinase activity"/>
    <property type="evidence" value="ECO:0007669"/>
    <property type="project" value="InterPro"/>
</dbReference>
<dbReference type="InterPro" id="IPR036890">
    <property type="entry name" value="HATPase_C_sf"/>
</dbReference>
<name>A0A840PAK1_9ACTN</name>
<proteinExistence type="predicted"/>
<evidence type="ECO:0000259" key="5">
    <source>
        <dbReference type="Pfam" id="PF07730"/>
    </source>
</evidence>
<dbReference type="CDD" id="cd16917">
    <property type="entry name" value="HATPase_UhpB-NarQ-NarX-like"/>
    <property type="match status" value="1"/>
</dbReference>
<keyword evidence="4" id="KW-1133">Transmembrane helix</keyword>
<dbReference type="GO" id="GO:0016020">
    <property type="term" value="C:membrane"/>
    <property type="evidence" value="ECO:0007669"/>
    <property type="project" value="InterPro"/>
</dbReference>
<dbReference type="InterPro" id="IPR050482">
    <property type="entry name" value="Sensor_HK_TwoCompSys"/>
</dbReference>
<dbReference type="Pfam" id="PF07730">
    <property type="entry name" value="HisKA_3"/>
    <property type="match status" value="1"/>
</dbReference>
<comment type="caution">
    <text evidence="6">The sequence shown here is derived from an EMBL/GenBank/DDBJ whole genome shotgun (WGS) entry which is preliminary data.</text>
</comment>
<dbReference type="AlphaFoldDB" id="A0A840PAK1"/>
<feature type="transmembrane region" description="Helical" evidence="4">
    <location>
        <begin position="277"/>
        <end position="296"/>
    </location>
</feature>
<dbReference type="GO" id="GO:0046983">
    <property type="term" value="F:protein dimerization activity"/>
    <property type="evidence" value="ECO:0007669"/>
    <property type="project" value="InterPro"/>
</dbReference>
<dbReference type="PANTHER" id="PTHR24421:SF63">
    <property type="entry name" value="SENSOR HISTIDINE KINASE DESK"/>
    <property type="match status" value="1"/>
</dbReference>
<dbReference type="PANTHER" id="PTHR24421">
    <property type="entry name" value="NITRATE/NITRITE SENSOR PROTEIN NARX-RELATED"/>
    <property type="match status" value="1"/>
</dbReference>
<reference evidence="6 7" key="1">
    <citation type="submission" date="2020-08" db="EMBL/GenBank/DDBJ databases">
        <title>Genomic Encyclopedia of Type Strains, Phase IV (KMG-IV): sequencing the most valuable type-strain genomes for metagenomic binning, comparative biology and taxonomic classification.</title>
        <authorList>
            <person name="Goeker M."/>
        </authorList>
    </citation>
    <scope>NUCLEOTIDE SEQUENCE [LARGE SCALE GENOMIC DNA]</scope>
    <source>
        <strain evidence="6 7">DSM 45615</strain>
    </source>
</reference>
<feature type="transmembrane region" description="Helical" evidence="4">
    <location>
        <begin position="86"/>
        <end position="110"/>
    </location>
</feature>
<evidence type="ECO:0000256" key="2">
    <source>
        <dbReference type="ARBA" id="ARBA00022777"/>
    </source>
</evidence>
<feature type="transmembrane region" description="Helical" evidence="4">
    <location>
        <begin position="125"/>
        <end position="149"/>
    </location>
</feature>
<keyword evidence="2 6" id="KW-0418">Kinase</keyword>
<dbReference type="Proteomes" id="UP000578449">
    <property type="component" value="Unassembled WGS sequence"/>
</dbReference>
<keyword evidence="7" id="KW-1185">Reference proteome</keyword>
<evidence type="ECO:0000313" key="6">
    <source>
        <dbReference type="EMBL" id="MBB5134227.1"/>
    </source>
</evidence>
<evidence type="ECO:0000256" key="3">
    <source>
        <dbReference type="ARBA" id="ARBA00023012"/>
    </source>
</evidence>
<feature type="transmembrane region" description="Helical" evidence="4">
    <location>
        <begin position="348"/>
        <end position="366"/>
    </location>
</feature>
<keyword evidence="1 6" id="KW-0808">Transferase</keyword>
<feature type="transmembrane region" description="Helical" evidence="4">
    <location>
        <begin position="6"/>
        <end position="23"/>
    </location>
</feature>
<evidence type="ECO:0000313" key="7">
    <source>
        <dbReference type="Proteomes" id="UP000578449"/>
    </source>
</evidence>
<evidence type="ECO:0000256" key="1">
    <source>
        <dbReference type="ARBA" id="ARBA00022679"/>
    </source>
</evidence>
<dbReference type="Gene3D" id="1.20.5.1930">
    <property type="match status" value="1"/>
</dbReference>
<protein>
    <submittedName>
        <fullName evidence="6">Two-component system sensor histidine kinase DesK</fullName>
        <ecNumber evidence="6">2.7.13.3</ecNumber>
    </submittedName>
</protein>
<feature type="transmembrane region" description="Helical" evidence="4">
    <location>
        <begin position="244"/>
        <end position="265"/>
    </location>
</feature>
<evidence type="ECO:0000256" key="4">
    <source>
        <dbReference type="SAM" id="Phobius"/>
    </source>
</evidence>
<dbReference type="EMBL" id="JACHGN010000007">
    <property type="protein sequence ID" value="MBB5134227.1"/>
    <property type="molecule type" value="Genomic_DNA"/>
</dbReference>
<feature type="domain" description="Signal transduction histidine kinase subgroup 3 dimerisation and phosphoacceptor" evidence="5">
    <location>
        <begin position="414"/>
        <end position="468"/>
    </location>
</feature>
<organism evidence="6 7">
    <name type="scientific">Thermocatellispora tengchongensis</name>
    <dbReference type="NCBI Taxonomy" id="1073253"/>
    <lineage>
        <taxon>Bacteria</taxon>
        <taxon>Bacillati</taxon>
        <taxon>Actinomycetota</taxon>
        <taxon>Actinomycetes</taxon>
        <taxon>Streptosporangiales</taxon>
        <taxon>Streptosporangiaceae</taxon>
        <taxon>Thermocatellispora</taxon>
    </lineage>
</organism>
<dbReference type="RefSeq" id="WP_185051106.1">
    <property type="nucleotide sequence ID" value="NZ_BAABIX010000053.1"/>
</dbReference>
<sequence length="605" mass="63795">MALSPSWLVAGFICVMCLVRVSFHLGEASAGPLTVACVIGVAALQLPISLPGRRRLSAALFPVQAVVNYLPLLAEAGSWRAGGSGFVAASALLVVSGPAAWLLLGVIAAVEGIVASSLDRAPLGVYYAVVAPVTVGLMLYGLSGLTDLLHRVGRERSELAARAEEVERLRLWRHVQHLVVSSVSAVERLAERARRQGGAEAVRNRVSRAVAIARSALDRVRSLPPADGPLPVPPGDHDERIVRLATPILVVVHVLFIGQSLFNFAAGETRDPGSGDAAYLALLPVAFALQFWHLAALRAGRRPKGLVWTLAAQGIATYLPLADGETSGLVVSGFFAGVVLLYARAPVSWPLTVAICGIAGLEGWLTRSPLLAGYQFCSSLGTALAVYGLTRLVALVTELRRTRAELVEVAALRERLKVRRDVHDLLGRGLTAIVLHGELALRLLEADRGRAMEHVERMTEAARATLADAAGLNAPGRGLSLAAEVDSARAVLESAGASVRIDAAPVSGRAEPVLAVVLREAVTNVLRHSTPGECLVRIAVEDGRVRLLVANDGAAPASDEPGTGLRSMRARLAAIGGELTVTRAGDRFELLARAPVDHENLTLTR</sequence>
<gene>
    <name evidence="6" type="ORF">HNP84_003953</name>
</gene>
<keyword evidence="4" id="KW-0812">Transmembrane</keyword>
<keyword evidence="3" id="KW-0902">Two-component regulatory system</keyword>
<keyword evidence="4" id="KW-0472">Membrane</keyword>
<dbReference type="Gene3D" id="3.30.565.10">
    <property type="entry name" value="Histidine kinase-like ATPase, C-terminal domain"/>
    <property type="match status" value="1"/>
</dbReference>
<dbReference type="EC" id="2.7.13.3" evidence="6"/>
<feature type="transmembrane region" description="Helical" evidence="4">
    <location>
        <begin position="30"/>
        <end position="50"/>
    </location>
</feature>
<accession>A0A840PAK1</accession>
<dbReference type="SUPFAM" id="SSF55874">
    <property type="entry name" value="ATPase domain of HSP90 chaperone/DNA topoisomerase II/histidine kinase"/>
    <property type="match status" value="1"/>
</dbReference>
<dbReference type="InterPro" id="IPR011712">
    <property type="entry name" value="Sig_transdc_His_kin_sub3_dim/P"/>
</dbReference>
<feature type="transmembrane region" description="Helical" evidence="4">
    <location>
        <begin position="372"/>
        <end position="394"/>
    </location>
</feature>